<sequence>MDPAIPGQGGAHPQEIKYFTWEGKNGWIKFDGKSVDGKKLTEYLPTLVRGREFWLTLPPFPGLELAPLELNANHAYNFCSDVLDWIDKVGVGLNERHLG</sequence>
<keyword evidence="2" id="KW-1185">Reference proteome</keyword>
<gene>
    <name evidence="1" type="ORF">DSO57_1020578</name>
</gene>
<evidence type="ECO:0000313" key="2">
    <source>
        <dbReference type="Proteomes" id="UP001165960"/>
    </source>
</evidence>
<organism evidence="1 2">
    <name type="scientific">Entomophthora muscae</name>
    <dbReference type="NCBI Taxonomy" id="34485"/>
    <lineage>
        <taxon>Eukaryota</taxon>
        <taxon>Fungi</taxon>
        <taxon>Fungi incertae sedis</taxon>
        <taxon>Zoopagomycota</taxon>
        <taxon>Entomophthoromycotina</taxon>
        <taxon>Entomophthoromycetes</taxon>
        <taxon>Entomophthorales</taxon>
        <taxon>Entomophthoraceae</taxon>
        <taxon>Entomophthora</taxon>
    </lineage>
</organism>
<dbReference type="EMBL" id="QTSX02004357">
    <property type="protein sequence ID" value="KAJ9065347.1"/>
    <property type="molecule type" value="Genomic_DNA"/>
</dbReference>
<accession>A0ACC2SSH1</accession>
<proteinExistence type="predicted"/>
<protein>
    <submittedName>
        <fullName evidence="1">Uncharacterized protein</fullName>
    </submittedName>
</protein>
<comment type="caution">
    <text evidence="1">The sequence shown here is derived from an EMBL/GenBank/DDBJ whole genome shotgun (WGS) entry which is preliminary data.</text>
</comment>
<evidence type="ECO:0000313" key="1">
    <source>
        <dbReference type="EMBL" id="KAJ9065347.1"/>
    </source>
</evidence>
<reference evidence="1" key="1">
    <citation type="submission" date="2022-04" db="EMBL/GenBank/DDBJ databases">
        <title>Genome of the entomopathogenic fungus Entomophthora muscae.</title>
        <authorList>
            <person name="Elya C."/>
            <person name="Lovett B.R."/>
            <person name="Lee E."/>
            <person name="Macias A.M."/>
            <person name="Hajek A.E."/>
            <person name="De Bivort B.L."/>
            <person name="Kasson M.T."/>
            <person name="De Fine Licht H.H."/>
            <person name="Stajich J.E."/>
        </authorList>
    </citation>
    <scope>NUCLEOTIDE SEQUENCE</scope>
    <source>
        <strain evidence="1">Berkeley</strain>
    </source>
</reference>
<name>A0ACC2SSH1_9FUNG</name>
<dbReference type="Proteomes" id="UP001165960">
    <property type="component" value="Unassembled WGS sequence"/>
</dbReference>